<dbReference type="Pfam" id="PF00350">
    <property type="entry name" value="Dynamin_N"/>
    <property type="match status" value="1"/>
</dbReference>
<dbReference type="InterPro" id="IPR030381">
    <property type="entry name" value="G_DYNAMIN_dom"/>
</dbReference>
<dbReference type="PANTHER" id="PTHR11566">
    <property type="entry name" value="DYNAMIN"/>
    <property type="match status" value="1"/>
</dbReference>
<evidence type="ECO:0000313" key="5">
    <source>
        <dbReference type="EMBL" id="TBU02010.1"/>
    </source>
</evidence>
<dbReference type="Pfam" id="PF01031">
    <property type="entry name" value="Dynamin_M"/>
    <property type="match status" value="1"/>
</dbReference>
<feature type="domain" description="Dynamin-type G" evidence="4">
    <location>
        <begin position="25"/>
        <end position="293"/>
    </location>
</feature>
<dbReference type="VEuPathDB" id="MicrosporidiaDB:CWI37_0577p0030"/>
<evidence type="ECO:0000313" key="6">
    <source>
        <dbReference type="Proteomes" id="UP000292362"/>
    </source>
</evidence>
<dbReference type="InterPro" id="IPR003130">
    <property type="entry name" value="GED"/>
</dbReference>
<feature type="coiled-coil region" evidence="3">
    <location>
        <begin position="296"/>
        <end position="323"/>
    </location>
</feature>
<dbReference type="InterPro" id="IPR000375">
    <property type="entry name" value="Dynamin_stalk"/>
</dbReference>
<dbReference type="InterPro" id="IPR001401">
    <property type="entry name" value="Dynamin_GTPase"/>
</dbReference>
<evidence type="ECO:0000259" key="4">
    <source>
        <dbReference type="PROSITE" id="PS51718"/>
    </source>
</evidence>
<dbReference type="GO" id="GO:0016020">
    <property type="term" value="C:membrane"/>
    <property type="evidence" value="ECO:0007669"/>
    <property type="project" value="TreeGrafter"/>
</dbReference>
<organism evidence="5 6">
    <name type="scientific">Hamiltosporidium tvaerminnensis</name>
    <dbReference type="NCBI Taxonomy" id="1176355"/>
    <lineage>
        <taxon>Eukaryota</taxon>
        <taxon>Fungi</taxon>
        <taxon>Fungi incertae sedis</taxon>
        <taxon>Microsporidia</taxon>
        <taxon>Dubosqiidae</taxon>
        <taxon>Hamiltosporidium</taxon>
    </lineage>
</organism>
<dbReference type="InterPro" id="IPR045063">
    <property type="entry name" value="Dynamin_N"/>
</dbReference>
<proteinExistence type="predicted"/>
<keyword evidence="2" id="KW-0342">GTP-binding</keyword>
<dbReference type="GO" id="GO:0005874">
    <property type="term" value="C:microtubule"/>
    <property type="evidence" value="ECO:0007669"/>
    <property type="project" value="TreeGrafter"/>
</dbReference>
<dbReference type="GO" id="GO:0005737">
    <property type="term" value="C:cytoplasm"/>
    <property type="evidence" value="ECO:0007669"/>
    <property type="project" value="TreeGrafter"/>
</dbReference>
<dbReference type="SUPFAM" id="SSF52540">
    <property type="entry name" value="P-loop containing nucleoside triphosphate hydrolases"/>
    <property type="match status" value="1"/>
</dbReference>
<name>A0A4Q9L5X0_9MICR</name>
<sequence length="630" mass="73335">MRKQVKNILKLQMLQEIFNKNLNMTLKLPQIAVIGSQSSGKSSVLDQIIQKDFLPRGTGFITKCPIIINMRYCNSNVEYAEFSHILDKKFTDFILVKNEILNRMMVLTKKAFIVSKEPIIINYYSKNTFDLTLVDLPGLIKVPLDGQPSDIEKQVKEIIFEYTKDESSLLLCIICANMDLANSESLNICKKIDPEGKRTLGVLTKIDLMDLETDCTAILKNKNNTLLHGYIGVINRGQSDLNSSLTLVEAKKKENDFFKNHTKYKCFYPKIGSKFLIAKLNEIFHTLLVDKIPKLRKIIEDKIKDLERELDELGENVDINNDMVFTSVLQYCKIVEASLKNEEYISDKKFMFFSKNEDVFVVLIKSIFEKLKKMEFVFSGNLKEIIDNSNTFFIDESVFKHILKNRFKEFNDEIKKSCSEIFNIAISKINSVENYRFVNLAIEFNKITSDFLNLQYLRLMETIQNYSEIQMSYFNYNHPDFSKVAIFSNVIQKIVRKKKNTALSLKFDPWNSLFGSKNAENISNENIYCDESFEYELVSKATDSYFTIIKKSMIDFSIKSCYFYFVESVITKLYAEICKKIDLLEKNIFIESIDVINRRKQIKNELTHLKKAYLVFDKDLKSENESFCSE</sequence>
<protein>
    <submittedName>
        <fullName evidence="5">Dynamin</fullName>
    </submittedName>
</protein>
<reference evidence="5 6" key="1">
    <citation type="submission" date="2017-12" db="EMBL/GenBank/DDBJ databases">
        <authorList>
            <person name="Pombert J.-F."/>
            <person name="Haag K.L."/>
            <person name="Ebert D."/>
        </authorList>
    </citation>
    <scope>NUCLEOTIDE SEQUENCE [LARGE SCALE GENOMIC DNA]</scope>
    <source>
        <strain evidence="5">FI-OER-3-3</strain>
    </source>
</reference>
<dbReference type="Proteomes" id="UP000292362">
    <property type="component" value="Unassembled WGS sequence"/>
</dbReference>
<comment type="caution">
    <text evidence="5">The sequence shown here is derived from an EMBL/GenBank/DDBJ whole genome shotgun (WGS) entry which is preliminary data.</text>
</comment>
<keyword evidence="3" id="KW-0175">Coiled coil</keyword>
<dbReference type="Pfam" id="PF02212">
    <property type="entry name" value="GED"/>
    <property type="match status" value="1"/>
</dbReference>
<gene>
    <name evidence="5" type="ORF">CWI37_0577p0030</name>
</gene>
<dbReference type="CDD" id="cd08771">
    <property type="entry name" value="DLP_1"/>
    <property type="match status" value="1"/>
</dbReference>
<dbReference type="GO" id="GO:0008017">
    <property type="term" value="F:microtubule binding"/>
    <property type="evidence" value="ECO:0007669"/>
    <property type="project" value="TreeGrafter"/>
</dbReference>
<dbReference type="SMART" id="SM00053">
    <property type="entry name" value="DYNc"/>
    <property type="match status" value="1"/>
</dbReference>
<dbReference type="PROSITE" id="PS51718">
    <property type="entry name" value="G_DYNAMIN_2"/>
    <property type="match status" value="1"/>
</dbReference>
<dbReference type="PRINTS" id="PR00195">
    <property type="entry name" value="DYNAMIN"/>
</dbReference>
<evidence type="ECO:0000256" key="1">
    <source>
        <dbReference type="ARBA" id="ARBA00022741"/>
    </source>
</evidence>
<evidence type="ECO:0000256" key="2">
    <source>
        <dbReference type="ARBA" id="ARBA00023134"/>
    </source>
</evidence>
<dbReference type="Gene3D" id="3.40.50.300">
    <property type="entry name" value="P-loop containing nucleotide triphosphate hydrolases"/>
    <property type="match status" value="1"/>
</dbReference>
<accession>A0A4Q9L5X0</accession>
<dbReference type="EMBL" id="PITJ01000577">
    <property type="protein sequence ID" value="TBU02010.1"/>
    <property type="molecule type" value="Genomic_DNA"/>
</dbReference>
<evidence type="ECO:0000256" key="3">
    <source>
        <dbReference type="SAM" id="Coils"/>
    </source>
</evidence>
<dbReference type="InterPro" id="IPR022812">
    <property type="entry name" value="Dynamin"/>
</dbReference>
<keyword evidence="1" id="KW-0547">Nucleotide-binding</keyword>
<dbReference type="GO" id="GO:0005525">
    <property type="term" value="F:GTP binding"/>
    <property type="evidence" value="ECO:0007669"/>
    <property type="project" value="InterPro"/>
</dbReference>
<dbReference type="InterPro" id="IPR027417">
    <property type="entry name" value="P-loop_NTPase"/>
</dbReference>
<dbReference type="GO" id="GO:0003924">
    <property type="term" value="F:GTPase activity"/>
    <property type="evidence" value="ECO:0007669"/>
    <property type="project" value="InterPro"/>
</dbReference>
<dbReference type="AlphaFoldDB" id="A0A4Q9L5X0"/>